<feature type="chain" id="PRO_5019277203" description="TIR domain-containing protein" evidence="14">
    <location>
        <begin position="27"/>
        <end position="961"/>
    </location>
</feature>
<dbReference type="OrthoDB" id="1421090at2759"/>
<keyword evidence="7" id="KW-0677">Repeat</keyword>
<dbReference type="SMART" id="SM00364">
    <property type="entry name" value="LRR_BAC"/>
    <property type="match status" value="7"/>
</dbReference>
<keyword evidence="9" id="KW-1133">Transmembrane helix</keyword>
<dbReference type="STRING" id="137246.A0A401T3D3"/>
<dbReference type="FunFam" id="3.40.50.10140:FF:000001">
    <property type="entry name" value="Toll-like receptor 2"/>
    <property type="match status" value="1"/>
</dbReference>
<evidence type="ECO:0000256" key="3">
    <source>
        <dbReference type="ARBA" id="ARBA00022588"/>
    </source>
</evidence>
<keyword evidence="13" id="KW-0395">Inflammatory response</keyword>
<dbReference type="PRINTS" id="PR00019">
    <property type="entry name" value="LEURICHRPT"/>
</dbReference>
<keyword evidence="3" id="KW-0399">Innate immunity</keyword>
<dbReference type="InterPro" id="IPR035897">
    <property type="entry name" value="Toll_tir_struct_dom_sf"/>
</dbReference>
<dbReference type="PROSITE" id="PS50104">
    <property type="entry name" value="TIR"/>
    <property type="match status" value="1"/>
</dbReference>
<keyword evidence="11" id="KW-0675">Receptor</keyword>
<reference evidence="16 17" key="1">
    <citation type="journal article" date="2018" name="Nat. Ecol. Evol.">
        <title>Shark genomes provide insights into elasmobranch evolution and the origin of vertebrates.</title>
        <authorList>
            <person name="Hara Y"/>
            <person name="Yamaguchi K"/>
            <person name="Onimaru K"/>
            <person name="Kadota M"/>
            <person name="Koyanagi M"/>
            <person name="Keeley SD"/>
            <person name="Tatsumi K"/>
            <person name="Tanaka K"/>
            <person name="Motone F"/>
            <person name="Kageyama Y"/>
            <person name="Nozu R"/>
            <person name="Adachi N"/>
            <person name="Nishimura O"/>
            <person name="Nakagawa R"/>
            <person name="Tanegashima C"/>
            <person name="Kiyatake I"/>
            <person name="Matsumoto R"/>
            <person name="Murakumo K"/>
            <person name="Nishida K"/>
            <person name="Terakita A"/>
            <person name="Kuratani S"/>
            <person name="Sato K"/>
            <person name="Hyodo S Kuraku.S."/>
        </authorList>
    </citation>
    <scope>NUCLEOTIDE SEQUENCE [LARGE SCALE GENOMIC DNA]</scope>
</reference>
<keyword evidence="8" id="KW-0391">Immunity</keyword>
<dbReference type="Proteomes" id="UP000287033">
    <property type="component" value="Unassembled WGS sequence"/>
</dbReference>
<feature type="signal peptide" evidence="14">
    <location>
        <begin position="1"/>
        <end position="26"/>
    </location>
</feature>
<dbReference type="GO" id="GO:0002224">
    <property type="term" value="P:toll-like receptor signaling pathway"/>
    <property type="evidence" value="ECO:0007669"/>
    <property type="project" value="TreeGrafter"/>
</dbReference>
<evidence type="ECO:0000256" key="2">
    <source>
        <dbReference type="ARBA" id="ARBA00009634"/>
    </source>
</evidence>
<dbReference type="InterPro" id="IPR032675">
    <property type="entry name" value="LRR_dom_sf"/>
</dbReference>
<dbReference type="AlphaFoldDB" id="A0A401T3D3"/>
<evidence type="ECO:0000256" key="13">
    <source>
        <dbReference type="ARBA" id="ARBA00023198"/>
    </source>
</evidence>
<dbReference type="Gene3D" id="3.40.50.10140">
    <property type="entry name" value="Toll/interleukin-1 receptor homology (TIR) domain"/>
    <property type="match status" value="1"/>
</dbReference>
<evidence type="ECO:0000256" key="1">
    <source>
        <dbReference type="ARBA" id="ARBA00004479"/>
    </source>
</evidence>
<dbReference type="Gene3D" id="3.80.10.10">
    <property type="entry name" value="Ribonuclease Inhibitor"/>
    <property type="match status" value="5"/>
</dbReference>
<dbReference type="InterPro" id="IPR001611">
    <property type="entry name" value="Leu-rich_rpt"/>
</dbReference>
<evidence type="ECO:0000256" key="12">
    <source>
        <dbReference type="ARBA" id="ARBA00023180"/>
    </source>
</evidence>
<dbReference type="PROSITE" id="PS51450">
    <property type="entry name" value="LRR"/>
    <property type="match status" value="4"/>
</dbReference>
<keyword evidence="6 14" id="KW-0732">Signal</keyword>
<evidence type="ECO:0000256" key="8">
    <source>
        <dbReference type="ARBA" id="ARBA00022859"/>
    </source>
</evidence>
<dbReference type="SMART" id="SM00369">
    <property type="entry name" value="LRR_TYP"/>
    <property type="match status" value="20"/>
</dbReference>
<comment type="subcellular location">
    <subcellularLocation>
        <location evidence="1">Membrane</location>
        <topology evidence="1">Single-pass type I membrane protein</topology>
    </subcellularLocation>
</comment>
<dbReference type="InterPro" id="IPR003591">
    <property type="entry name" value="Leu-rich_rpt_typical-subtyp"/>
</dbReference>
<comment type="similarity">
    <text evidence="2">Belongs to the Toll-like receptor family.</text>
</comment>
<dbReference type="SUPFAM" id="SSF52058">
    <property type="entry name" value="L domain-like"/>
    <property type="match status" value="2"/>
</dbReference>
<keyword evidence="5" id="KW-0812">Transmembrane</keyword>
<dbReference type="PRINTS" id="PR01537">
    <property type="entry name" value="INTRLKN1R1F"/>
</dbReference>
<dbReference type="GO" id="GO:0038023">
    <property type="term" value="F:signaling receptor activity"/>
    <property type="evidence" value="ECO:0007669"/>
    <property type="project" value="TreeGrafter"/>
</dbReference>
<accession>A0A401T3D3</accession>
<dbReference type="SMART" id="SM00255">
    <property type="entry name" value="TIR"/>
    <property type="match status" value="1"/>
</dbReference>
<dbReference type="InterPro" id="IPR000157">
    <property type="entry name" value="TIR_dom"/>
</dbReference>
<evidence type="ECO:0000313" key="16">
    <source>
        <dbReference type="EMBL" id="GCC37097.1"/>
    </source>
</evidence>
<protein>
    <recommendedName>
        <fullName evidence="15">TIR domain-containing protein</fullName>
    </recommendedName>
</protein>
<feature type="domain" description="TIR" evidence="15">
    <location>
        <begin position="799"/>
        <end position="942"/>
    </location>
</feature>
<dbReference type="PANTHER" id="PTHR24365:SF545">
    <property type="entry name" value="TOLL-LIKE RECEPTOR 12"/>
    <property type="match status" value="1"/>
</dbReference>
<evidence type="ECO:0000259" key="15">
    <source>
        <dbReference type="PROSITE" id="PS50104"/>
    </source>
</evidence>
<dbReference type="SMART" id="SM00365">
    <property type="entry name" value="LRR_SD22"/>
    <property type="match status" value="11"/>
</dbReference>
<keyword evidence="10" id="KW-0472">Membrane</keyword>
<evidence type="ECO:0000256" key="9">
    <source>
        <dbReference type="ARBA" id="ARBA00022989"/>
    </source>
</evidence>
<dbReference type="GO" id="GO:0045087">
    <property type="term" value="P:innate immune response"/>
    <property type="evidence" value="ECO:0007669"/>
    <property type="project" value="UniProtKB-KW"/>
</dbReference>
<dbReference type="EMBL" id="BEZZ01000940">
    <property type="protein sequence ID" value="GCC37097.1"/>
    <property type="molecule type" value="Genomic_DNA"/>
</dbReference>
<evidence type="ECO:0000256" key="5">
    <source>
        <dbReference type="ARBA" id="ARBA00022692"/>
    </source>
</evidence>
<evidence type="ECO:0000256" key="7">
    <source>
        <dbReference type="ARBA" id="ARBA00022737"/>
    </source>
</evidence>
<gene>
    <name evidence="16" type="ORF">chiPu_0015598</name>
</gene>
<dbReference type="Pfam" id="PF13855">
    <property type="entry name" value="LRR_8"/>
    <property type="match status" value="4"/>
</dbReference>
<comment type="caution">
    <text evidence="16">The sequence shown here is derived from an EMBL/GenBank/DDBJ whole genome shotgun (WGS) entry which is preliminary data.</text>
</comment>
<dbReference type="GO" id="GO:0005886">
    <property type="term" value="C:plasma membrane"/>
    <property type="evidence" value="ECO:0007669"/>
    <property type="project" value="TreeGrafter"/>
</dbReference>
<proteinExistence type="inferred from homology"/>
<dbReference type="GO" id="GO:0006954">
    <property type="term" value="P:inflammatory response"/>
    <property type="evidence" value="ECO:0007669"/>
    <property type="project" value="UniProtKB-KW"/>
</dbReference>
<name>A0A401T3D3_CHIPU</name>
<evidence type="ECO:0000256" key="11">
    <source>
        <dbReference type="ARBA" id="ARBA00023170"/>
    </source>
</evidence>
<keyword evidence="17" id="KW-1185">Reference proteome</keyword>
<keyword evidence="12" id="KW-0325">Glycoprotein</keyword>
<evidence type="ECO:0000256" key="10">
    <source>
        <dbReference type="ARBA" id="ARBA00023136"/>
    </source>
</evidence>
<dbReference type="OMA" id="PLNIEFF"/>
<evidence type="ECO:0000256" key="6">
    <source>
        <dbReference type="ARBA" id="ARBA00022729"/>
    </source>
</evidence>
<dbReference type="SUPFAM" id="SSF52200">
    <property type="entry name" value="Toll/Interleukin receptor TIR domain"/>
    <property type="match status" value="1"/>
</dbReference>
<dbReference type="PANTHER" id="PTHR24365">
    <property type="entry name" value="TOLL-LIKE RECEPTOR"/>
    <property type="match status" value="1"/>
</dbReference>
<organism evidence="16 17">
    <name type="scientific">Chiloscyllium punctatum</name>
    <name type="common">Brownbanded bambooshark</name>
    <name type="synonym">Hemiscyllium punctatum</name>
    <dbReference type="NCBI Taxonomy" id="137246"/>
    <lineage>
        <taxon>Eukaryota</taxon>
        <taxon>Metazoa</taxon>
        <taxon>Chordata</taxon>
        <taxon>Craniata</taxon>
        <taxon>Vertebrata</taxon>
        <taxon>Chondrichthyes</taxon>
        <taxon>Elasmobranchii</taxon>
        <taxon>Galeomorphii</taxon>
        <taxon>Galeoidea</taxon>
        <taxon>Orectolobiformes</taxon>
        <taxon>Hemiscylliidae</taxon>
        <taxon>Chiloscyllium</taxon>
    </lineage>
</organism>
<dbReference type="Pfam" id="PF01582">
    <property type="entry name" value="TIR"/>
    <property type="match status" value="1"/>
</dbReference>
<evidence type="ECO:0000313" key="17">
    <source>
        <dbReference type="Proteomes" id="UP000287033"/>
    </source>
</evidence>
<sequence>MPRPGRQLVGVFLLLLAFGELRRVSCLAFKHCVGKLVKHIFACTHRNISELKEAVSDLPTHVKVLDVSFNSIRILYRQGLENLTQLELLRLDNNNLTTIHLKAFWKLSKLQMLNLSCNQLETLRQGIFKSLPNLTNLILKHNKLTGLSGEGILPLKRLSVLDISFNSLRNVSSFFAVLSSFTGLRTLNAENNNISALEISSRFPPNLTHLLLANNTISRLQAPDTFFANIIHLDLSYNKLSSSKELTSPKFTRLRFLNVQGNPLGKDGIIYTVQNLNAPLTNITLSHLALNDKATLEKLCKIIQKKKIVALELRGNGLHKVSGAFSNCQDVLSLDLSHNQIKKPNIFGSLDIPNNLQVLNLDHNSIRDVSLCGSRQNMNENRSSPCLENILHLTFRSNHISAIRSHAFQDFKNLRFLSLALNEINFINITAFVGLTNLRMLSLTNNAIGEIFRETFTNIVNLQSLKLRNNRIPIVYSKTYSSLSNLTILDLGGNHIQNIKKGGFKGLKVLERLYLDRNWLSIVSQEMFEDLESLRVLDLANNKLSFRVSHLNFPPFIYLHNLQMLKLQSQESSGLSMLPHNLFDGLQRLKTLDISNNKFANLNTLPFYALTSLEKLYMSDICNGFQTMHHLTFANLINLRHLSLENVGLESIRKILFQNLTSLNSLMLSSNMIHVIKEKDIPLLHNLTYLNLQFNPISCVCDNVWFQQWATNSRVQVAFFYQYPCVDSGGKKTKHFAEFDSSVCNDGFVVFCATAPVIFAFMVTVVVYQKGKWSFHYGYYLLQAWIHENKLQRNHTKGYKFDAFVSYNSKDEAWVFDQLMHNLENEGPPFHKLCFHHRDFEVGKPIVENIVDAIYKSRKTICIISKNYLQSEWCSMEMQVALYRLFDEHSDVLILVFLDEIPGYALSSYHHLRKLVRKKTYINWPADESGQKLFWIKLRDALKKARLASDESIPQLTQSIN</sequence>
<evidence type="ECO:0000256" key="14">
    <source>
        <dbReference type="SAM" id="SignalP"/>
    </source>
</evidence>
<evidence type="ECO:0000256" key="4">
    <source>
        <dbReference type="ARBA" id="ARBA00022614"/>
    </source>
</evidence>
<keyword evidence="4" id="KW-0433">Leucine-rich repeat</keyword>